<proteinExistence type="predicted"/>
<keyword evidence="4" id="KW-1185">Reference proteome</keyword>
<dbReference type="OrthoDB" id="294541at2759"/>
<accession>X6M1G4</accession>
<protein>
    <recommendedName>
        <fullName evidence="5">Amino acid transporter transmembrane domain-containing protein</fullName>
    </recommendedName>
</protein>
<feature type="compositionally biased region" description="Polar residues" evidence="1">
    <location>
        <begin position="172"/>
        <end position="183"/>
    </location>
</feature>
<gene>
    <name evidence="3" type="ORF">RFI_29960</name>
</gene>
<feature type="transmembrane region" description="Helical" evidence="2">
    <location>
        <begin position="83"/>
        <end position="100"/>
    </location>
</feature>
<dbReference type="Proteomes" id="UP000023152">
    <property type="component" value="Unassembled WGS sequence"/>
</dbReference>
<comment type="caution">
    <text evidence="3">The sequence shown here is derived from an EMBL/GenBank/DDBJ whole genome shotgun (WGS) entry which is preliminary data.</text>
</comment>
<evidence type="ECO:0000256" key="2">
    <source>
        <dbReference type="SAM" id="Phobius"/>
    </source>
</evidence>
<dbReference type="PANTHER" id="PTHR16189:SF3">
    <property type="entry name" value="AMINO ACID TRANSPORTER TRANSMEMBRANE DOMAIN-CONTAINING PROTEIN"/>
    <property type="match status" value="1"/>
</dbReference>
<feature type="transmembrane region" description="Helical" evidence="2">
    <location>
        <begin position="320"/>
        <end position="342"/>
    </location>
</feature>
<dbReference type="PANTHER" id="PTHR16189">
    <property type="entry name" value="TRANSMEMBRANE PROTEIN 104-RELATED"/>
    <property type="match status" value="1"/>
</dbReference>
<name>X6M1G4_RETFI</name>
<reference evidence="3 4" key="1">
    <citation type="journal article" date="2013" name="Curr. Biol.">
        <title>The Genome of the Foraminiferan Reticulomyxa filosa.</title>
        <authorList>
            <person name="Glockner G."/>
            <person name="Hulsmann N."/>
            <person name="Schleicher M."/>
            <person name="Noegel A.A."/>
            <person name="Eichinger L."/>
            <person name="Gallinger C."/>
            <person name="Pawlowski J."/>
            <person name="Sierra R."/>
            <person name="Euteneuer U."/>
            <person name="Pillet L."/>
            <person name="Moustafa A."/>
            <person name="Platzer M."/>
            <person name="Groth M."/>
            <person name="Szafranski K."/>
            <person name="Schliwa M."/>
        </authorList>
    </citation>
    <scope>NUCLEOTIDE SEQUENCE [LARGE SCALE GENOMIC DNA]</scope>
</reference>
<feature type="region of interest" description="Disordered" evidence="1">
    <location>
        <begin position="169"/>
        <end position="201"/>
    </location>
</feature>
<evidence type="ECO:0000256" key="1">
    <source>
        <dbReference type="SAM" id="MobiDB-lite"/>
    </source>
</evidence>
<keyword evidence="2" id="KW-1133">Transmembrane helix</keyword>
<keyword evidence="2" id="KW-0472">Membrane</keyword>
<feature type="compositionally biased region" description="Acidic residues" evidence="1">
    <location>
        <begin position="192"/>
        <end position="201"/>
    </location>
</feature>
<dbReference type="EMBL" id="ASPP01026168">
    <property type="protein sequence ID" value="ETO07426.1"/>
    <property type="molecule type" value="Genomic_DNA"/>
</dbReference>
<sequence length="347" mass="39566">MTLISSLSFVVVLFGLIGILGGMSYENFFQSSSNLFTALDSSGSLGRWTVYLFPIVQTVTSIPVFSIVIRYNLEDYGFDRTRANIVAIMLPWLFSIFLYTGEGFNELCDWSGTFLASFVNFILPPYLYIRALQEVDMKLVGELRDISNNNNNNNNLKMEIEMHKIDERIDNPNKNTNDNTASLAENDIANTNEEDNEDDDDKAQEMMSLLHVHTDRSMNKNVSDEVVNKKLEDEKRDFRGNDEFSLVNRELETVDDVSQSKTELLLLRKRNHCNTSSQSLSAQNGTTKTKNKLRLRNRLETEKTGFSQTPDQGLIWRLRLAYACLYLAFALTLFVIGQKIIIGDVAR</sequence>
<feature type="transmembrane region" description="Helical" evidence="2">
    <location>
        <begin position="112"/>
        <end position="129"/>
    </location>
</feature>
<evidence type="ECO:0000313" key="4">
    <source>
        <dbReference type="Proteomes" id="UP000023152"/>
    </source>
</evidence>
<feature type="transmembrane region" description="Helical" evidence="2">
    <location>
        <begin position="48"/>
        <end position="71"/>
    </location>
</feature>
<organism evidence="3 4">
    <name type="scientific">Reticulomyxa filosa</name>
    <dbReference type="NCBI Taxonomy" id="46433"/>
    <lineage>
        <taxon>Eukaryota</taxon>
        <taxon>Sar</taxon>
        <taxon>Rhizaria</taxon>
        <taxon>Retaria</taxon>
        <taxon>Foraminifera</taxon>
        <taxon>Monothalamids</taxon>
        <taxon>Reticulomyxidae</taxon>
        <taxon>Reticulomyxa</taxon>
    </lineage>
</organism>
<dbReference type="AlphaFoldDB" id="X6M1G4"/>
<feature type="transmembrane region" description="Helical" evidence="2">
    <location>
        <begin position="7"/>
        <end position="28"/>
    </location>
</feature>
<keyword evidence="2" id="KW-0812">Transmembrane</keyword>
<evidence type="ECO:0000313" key="3">
    <source>
        <dbReference type="EMBL" id="ETO07426.1"/>
    </source>
</evidence>
<evidence type="ECO:0008006" key="5">
    <source>
        <dbReference type="Google" id="ProtNLM"/>
    </source>
</evidence>